<dbReference type="Pfam" id="PF14856">
    <property type="entry name" value="Hce2"/>
    <property type="match status" value="1"/>
</dbReference>
<dbReference type="AlphaFoldDB" id="A0AAN6NR60"/>
<reference evidence="3" key="1">
    <citation type="journal article" date="2023" name="Mol. Phylogenet. Evol.">
        <title>Genome-scale phylogeny and comparative genomics of the fungal order Sordariales.</title>
        <authorList>
            <person name="Hensen N."/>
            <person name="Bonometti L."/>
            <person name="Westerberg I."/>
            <person name="Brannstrom I.O."/>
            <person name="Guillou S."/>
            <person name="Cros-Aarteil S."/>
            <person name="Calhoun S."/>
            <person name="Haridas S."/>
            <person name="Kuo A."/>
            <person name="Mondo S."/>
            <person name="Pangilinan J."/>
            <person name="Riley R."/>
            <person name="LaButti K."/>
            <person name="Andreopoulos B."/>
            <person name="Lipzen A."/>
            <person name="Chen C."/>
            <person name="Yan M."/>
            <person name="Daum C."/>
            <person name="Ng V."/>
            <person name="Clum A."/>
            <person name="Steindorff A."/>
            <person name="Ohm R.A."/>
            <person name="Martin F."/>
            <person name="Silar P."/>
            <person name="Natvig D.O."/>
            <person name="Lalanne C."/>
            <person name="Gautier V."/>
            <person name="Ament-Velasquez S.L."/>
            <person name="Kruys A."/>
            <person name="Hutchinson M.I."/>
            <person name="Powell A.J."/>
            <person name="Barry K."/>
            <person name="Miller A.N."/>
            <person name="Grigoriev I.V."/>
            <person name="Debuchy R."/>
            <person name="Gladieux P."/>
            <person name="Hiltunen Thoren M."/>
            <person name="Johannesson H."/>
        </authorList>
    </citation>
    <scope>NUCLEOTIDE SEQUENCE</scope>
    <source>
        <strain evidence="3">CBS 626.80</strain>
    </source>
</reference>
<protein>
    <recommendedName>
        <fullName evidence="2">Ecp2 effector protein-like domain-containing protein</fullName>
    </recommendedName>
</protein>
<reference evidence="3" key="2">
    <citation type="submission" date="2023-06" db="EMBL/GenBank/DDBJ databases">
        <authorList>
            <consortium name="Lawrence Berkeley National Laboratory"/>
            <person name="Mondo S.J."/>
            <person name="Hensen N."/>
            <person name="Bonometti L."/>
            <person name="Westerberg I."/>
            <person name="Brannstrom I.O."/>
            <person name="Guillou S."/>
            <person name="Cros-Aarteil S."/>
            <person name="Calhoun S."/>
            <person name="Haridas S."/>
            <person name="Kuo A."/>
            <person name="Pangilinan J."/>
            <person name="Riley R."/>
            <person name="Labutti K."/>
            <person name="Andreopoulos B."/>
            <person name="Lipzen A."/>
            <person name="Chen C."/>
            <person name="Yanf M."/>
            <person name="Daum C."/>
            <person name="Ng V."/>
            <person name="Clum A."/>
            <person name="Steindorff A."/>
            <person name="Ohm R."/>
            <person name="Martin F."/>
            <person name="Silar P."/>
            <person name="Natvig D."/>
            <person name="Lalanne C."/>
            <person name="Gautier V."/>
            <person name="Ament-Velasquez S.L."/>
            <person name="Kruys A."/>
            <person name="Hutchinson M.I."/>
            <person name="Powell A.J."/>
            <person name="Barry K."/>
            <person name="Miller A.N."/>
            <person name="Grigoriev I.V."/>
            <person name="Debuchy R."/>
            <person name="Gladieux P."/>
            <person name="Thoren M.H."/>
            <person name="Johannesson H."/>
        </authorList>
    </citation>
    <scope>NUCLEOTIDE SEQUENCE</scope>
    <source>
        <strain evidence="3">CBS 626.80</strain>
    </source>
</reference>
<keyword evidence="1" id="KW-0732">Signal</keyword>
<comment type="caution">
    <text evidence="3">The sequence shown here is derived from an EMBL/GenBank/DDBJ whole genome shotgun (WGS) entry which is preliminary data.</text>
</comment>
<keyword evidence="4" id="KW-1185">Reference proteome</keyword>
<evidence type="ECO:0000313" key="4">
    <source>
        <dbReference type="Proteomes" id="UP001303222"/>
    </source>
</evidence>
<evidence type="ECO:0000313" key="3">
    <source>
        <dbReference type="EMBL" id="KAK3950574.1"/>
    </source>
</evidence>
<dbReference type="InterPro" id="IPR029226">
    <property type="entry name" value="Ecp2-like"/>
</dbReference>
<dbReference type="Proteomes" id="UP001303222">
    <property type="component" value="Unassembled WGS sequence"/>
</dbReference>
<feature type="chain" id="PRO_5042980514" description="Ecp2 effector protein-like domain-containing protein" evidence="1">
    <location>
        <begin position="21"/>
        <end position="184"/>
    </location>
</feature>
<feature type="signal peptide" evidence="1">
    <location>
        <begin position="1"/>
        <end position="20"/>
    </location>
</feature>
<evidence type="ECO:0000256" key="1">
    <source>
        <dbReference type="SAM" id="SignalP"/>
    </source>
</evidence>
<accession>A0AAN6NR60</accession>
<evidence type="ECO:0000259" key="2">
    <source>
        <dbReference type="Pfam" id="PF14856"/>
    </source>
</evidence>
<gene>
    <name evidence="3" type="ORF">QBC32DRAFT_315709</name>
</gene>
<proteinExistence type="predicted"/>
<organism evidence="3 4">
    <name type="scientific">Pseudoneurospora amorphoporcata</name>
    <dbReference type="NCBI Taxonomy" id="241081"/>
    <lineage>
        <taxon>Eukaryota</taxon>
        <taxon>Fungi</taxon>
        <taxon>Dikarya</taxon>
        <taxon>Ascomycota</taxon>
        <taxon>Pezizomycotina</taxon>
        <taxon>Sordariomycetes</taxon>
        <taxon>Sordariomycetidae</taxon>
        <taxon>Sordariales</taxon>
        <taxon>Sordariaceae</taxon>
        <taxon>Pseudoneurospora</taxon>
    </lineage>
</organism>
<name>A0AAN6NR60_9PEZI</name>
<dbReference type="EMBL" id="MU859172">
    <property type="protein sequence ID" value="KAK3950574.1"/>
    <property type="molecule type" value="Genomic_DNA"/>
</dbReference>
<feature type="domain" description="Ecp2 effector protein-like" evidence="2">
    <location>
        <begin position="77"/>
        <end position="162"/>
    </location>
</feature>
<sequence length="184" mass="20681">MSTFSIRSLAQLALVGISTAAAIAPSAITAPPDSLITREDPNDSPDMKHKRVEWQEFGLNDPIQDFCWDESRPQFTYGSSAPLAADCQKIVDYYSGIRGRWTLYPSDLANGKVVPLVKVEGCQFTLALSGELGHKVFWGDNDLVYYVSNQLRYAKDGRVQAEDYTAFFVMDEKYVQLKWRLVKA</sequence>